<organism evidence="2 3">
    <name type="scientific">Marininema mesophilum</name>
    <dbReference type="NCBI Taxonomy" id="1048340"/>
    <lineage>
        <taxon>Bacteria</taxon>
        <taxon>Bacillati</taxon>
        <taxon>Bacillota</taxon>
        <taxon>Bacilli</taxon>
        <taxon>Bacillales</taxon>
        <taxon>Thermoactinomycetaceae</taxon>
        <taxon>Marininema</taxon>
    </lineage>
</organism>
<gene>
    <name evidence="2" type="ORF">SAMN05444487_10131</name>
</gene>
<protein>
    <submittedName>
        <fullName evidence="2">Uncharacterized protein</fullName>
    </submittedName>
</protein>
<dbReference type="AlphaFoldDB" id="A0A1H2PZ33"/>
<keyword evidence="1" id="KW-0812">Transmembrane</keyword>
<evidence type="ECO:0000313" key="2">
    <source>
        <dbReference type="EMBL" id="SDW00132.1"/>
    </source>
</evidence>
<dbReference type="Proteomes" id="UP000198534">
    <property type="component" value="Unassembled WGS sequence"/>
</dbReference>
<accession>A0A1H2PZ33</accession>
<feature type="transmembrane region" description="Helical" evidence="1">
    <location>
        <begin position="20"/>
        <end position="45"/>
    </location>
</feature>
<proteinExistence type="predicted"/>
<evidence type="ECO:0000256" key="1">
    <source>
        <dbReference type="SAM" id="Phobius"/>
    </source>
</evidence>
<reference evidence="2 3" key="1">
    <citation type="submission" date="2016-10" db="EMBL/GenBank/DDBJ databases">
        <authorList>
            <person name="de Groot N.N."/>
        </authorList>
    </citation>
    <scope>NUCLEOTIDE SEQUENCE [LARGE SCALE GENOMIC DNA]</scope>
    <source>
        <strain evidence="2 3">DSM 45610</strain>
    </source>
</reference>
<dbReference type="EMBL" id="FNNQ01000001">
    <property type="protein sequence ID" value="SDW00132.1"/>
    <property type="molecule type" value="Genomic_DNA"/>
</dbReference>
<evidence type="ECO:0000313" key="3">
    <source>
        <dbReference type="Proteomes" id="UP000198534"/>
    </source>
</evidence>
<sequence length="78" mass="8636">MIIIPGAQQSPEVDWVNQLIIPLGADVGVFIVKALIVALVASWFFKKYIHPLFKGKSEQAEVEEVQGKVDETQGKVDE</sequence>
<name>A0A1H2PZ33_9BACL</name>
<keyword evidence="1" id="KW-1133">Transmembrane helix</keyword>
<keyword evidence="1" id="KW-0472">Membrane</keyword>
<keyword evidence="3" id="KW-1185">Reference proteome</keyword>